<dbReference type="GO" id="GO:0055085">
    <property type="term" value="P:transmembrane transport"/>
    <property type="evidence" value="ECO:0007669"/>
    <property type="project" value="TreeGrafter"/>
</dbReference>
<dbReference type="InterPro" id="IPR002549">
    <property type="entry name" value="AI-2E-like"/>
</dbReference>
<dbReference type="OrthoDB" id="5792512at2"/>
<name>A0A5N3PIP7_9HYPH</name>
<dbReference type="Proteomes" id="UP000325684">
    <property type="component" value="Unassembled WGS sequence"/>
</dbReference>
<dbReference type="PANTHER" id="PTHR21716:SF64">
    <property type="entry name" value="AI-2 TRANSPORT PROTEIN TQSA"/>
    <property type="match status" value="1"/>
</dbReference>
<feature type="transmembrane region" description="Helical" evidence="6">
    <location>
        <begin position="60"/>
        <end position="81"/>
    </location>
</feature>
<dbReference type="Pfam" id="PF01594">
    <property type="entry name" value="AI-2E_transport"/>
    <property type="match status" value="1"/>
</dbReference>
<evidence type="ECO:0000256" key="1">
    <source>
        <dbReference type="ARBA" id="ARBA00004141"/>
    </source>
</evidence>
<keyword evidence="5 6" id="KW-0472">Membrane</keyword>
<evidence type="ECO:0000256" key="6">
    <source>
        <dbReference type="SAM" id="Phobius"/>
    </source>
</evidence>
<feature type="transmembrane region" description="Helical" evidence="6">
    <location>
        <begin position="7"/>
        <end position="40"/>
    </location>
</feature>
<evidence type="ECO:0000256" key="3">
    <source>
        <dbReference type="ARBA" id="ARBA00022692"/>
    </source>
</evidence>
<evidence type="ECO:0000313" key="7">
    <source>
        <dbReference type="EMBL" id="KAB0269505.1"/>
    </source>
</evidence>
<dbReference type="PANTHER" id="PTHR21716">
    <property type="entry name" value="TRANSMEMBRANE PROTEIN"/>
    <property type="match status" value="1"/>
</dbReference>
<feature type="transmembrane region" description="Helical" evidence="6">
    <location>
        <begin position="270"/>
        <end position="286"/>
    </location>
</feature>
<accession>A0A5N3PIP7</accession>
<keyword evidence="3 6" id="KW-0812">Transmembrane</keyword>
<feature type="transmembrane region" description="Helical" evidence="6">
    <location>
        <begin position="306"/>
        <end position="337"/>
    </location>
</feature>
<dbReference type="GO" id="GO:0016020">
    <property type="term" value="C:membrane"/>
    <property type="evidence" value="ECO:0007669"/>
    <property type="project" value="UniProtKB-SubCell"/>
</dbReference>
<dbReference type="AlphaFoldDB" id="A0A5N3PIP7"/>
<feature type="transmembrane region" description="Helical" evidence="6">
    <location>
        <begin position="211"/>
        <end position="236"/>
    </location>
</feature>
<comment type="similarity">
    <text evidence="2">Belongs to the autoinducer-2 exporter (AI-2E) (TC 2.A.86) family.</text>
</comment>
<dbReference type="RefSeq" id="WP_150941770.1">
    <property type="nucleotide sequence ID" value="NZ_VCMV01000002.1"/>
</dbReference>
<evidence type="ECO:0000256" key="5">
    <source>
        <dbReference type="ARBA" id="ARBA00023136"/>
    </source>
</evidence>
<reference evidence="7 8" key="1">
    <citation type="journal article" date="2019" name="Microorganisms">
        <title>Genome Insights into the Novel Species Microvirga brassicacearum, a Rapeseed Endophyte with Biotechnological Potential.</title>
        <authorList>
            <person name="Jimenez-Gomez A."/>
            <person name="Saati-Santamaria Z."/>
            <person name="Igual J.M."/>
            <person name="Rivas R."/>
            <person name="Mateos P.F."/>
            <person name="Garcia-Fraile P."/>
        </authorList>
    </citation>
    <scope>NUCLEOTIDE SEQUENCE [LARGE SCALE GENOMIC DNA]</scope>
    <source>
        <strain evidence="7 8">CDVBN77</strain>
    </source>
</reference>
<organism evidence="7 8">
    <name type="scientific">Microvirga brassicacearum</name>
    <dbReference type="NCBI Taxonomy" id="2580413"/>
    <lineage>
        <taxon>Bacteria</taxon>
        <taxon>Pseudomonadati</taxon>
        <taxon>Pseudomonadota</taxon>
        <taxon>Alphaproteobacteria</taxon>
        <taxon>Hyphomicrobiales</taxon>
        <taxon>Methylobacteriaceae</taxon>
        <taxon>Microvirga</taxon>
    </lineage>
</organism>
<gene>
    <name evidence="7" type="ORF">FEZ63_00980</name>
</gene>
<protein>
    <submittedName>
        <fullName evidence="7">AI-2E family transporter</fullName>
    </submittedName>
</protein>
<keyword evidence="8" id="KW-1185">Reference proteome</keyword>
<evidence type="ECO:0000256" key="4">
    <source>
        <dbReference type="ARBA" id="ARBA00022989"/>
    </source>
</evidence>
<comment type="caution">
    <text evidence="7">The sequence shown here is derived from an EMBL/GenBank/DDBJ whole genome shotgun (WGS) entry which is preliminary data.</text>
</comment>
<evidence type="ECO:0000313" key="8">
    <source>
        <dbReference type="Proteomes" id="UP000325684"/>
    </source>
</evidence>
<feature type="transmembrane region" description="Helical" evidence="6">
    <location>
        <begin position="242"/>
        <end position="263"/>
    </location>
</feature>
<keyword evidence="4 6" id="KW-1133">Transmembrane helix</keyword>
<evidence type="ECO:0000256" key="2">
    <source>
        <dbReference type="ARBA" id="ARBA00009773"/>
    </source>
</evidence>
<comment type="subcellular location">
    <subcellularLocation>
        <location evidence="1">Membrane</location>
        <topology evidence="1">Multi-pass membrane protein</topology>
    </subcellularLocation>
</comment>
<sequence>MTLQRQVIFWILTLAVTVLLLAIFRAVLLPFVAGFALAYMLDPLADRLQRTGIGRLGASLIILILFVLVFIVALMVIVPLLGQQLGEFVDRLPSYVARLQQLAVEQGGPLIDRLGGANALSDIQKSVGNLMSQGIAWMGTFLQGLWSGGQALLGIFSLLVVTPVVAFYMLVDWDRMVSTVDSWMPMRNRDTIRAIARDIDRAIAGFVRGQALVCLILGTFYAVALTLLGLNFGAMIGMTSGILSFIPYVGSLTGLILSMGVAIVQFWPDWTLIVATLGIFVFGQFVEGNILSPKLVGESVGLHPVWLMFALLAFGSLFGFVGLLMAVPLAAAIGVIARFALQQYLTSPLYRGTEPVIITPKVDLDA</sequence>
<dbReference type="EMBL" id="VCMV01000002">
    <property type="protein sequence ID" value="KAB0269505.1"/>
    <property type="molecule type" value="Genomic_DNA"/>
</dbReference>
<feature type="transmembrane region" description="Helical" evidence="6">
    <location>
        <begin position="152"/>
        <end position="171"/>
    </location>
</feature>
<proteinExistence type="inferred from homology"/>